<dbReference type="InterPro" id="IPR050624">
    <property type="entry name" value="HTH-type_Tx_Regulator"/>
</dbReference>
<dbReference type="EMBL" id="JAMBPX010000005">
    <property type="protein sequence ID" value="MDG0859432.1"/>
    <property type="molecule type" value="Genomic_DNA"/>
</dbReference>
<dbReference type="InterPro" id="IPR009057">
    <property type="entry name" value="Homeodomain-like_sf"/>
</dbReference>
<comment type="caution">
    <text evidence="4">The sequence shown here is derived from an EMBL/GenBank/DDBJ whole genome shotgun (WGS) entry which is preliminary data.</text>
</comment>
<sequence length="179" mass="21284">MKKHDLRIERTRYMLKNALIDLLEEKNVESITINMLSEKAMINRVTFYSHYKDLTDMLEKLAIETVNTVRENLSAYEDDSHNWNNLINFLTHVQKESRLYKLILVSNKLPGFRNEILNIIETQIYNGIEQSKYAKNKDIKLWYESSAIIGTIVCWLKEDMPYTPKYLVEKISEIHFSKF</sequence>
<proteinExistence type="predicted"/>
<dbReference type="PROSITE" id="PS50977">
    <property type="entry name" value="HTH_TETR_2"/>
    <property type="match status" value="1"/>
</dbReference>
<evidence type="ECO:0000259" key="3">
    <source>
        <dbReference type="PROSITE" id="PS50977"/>
    </source>
</evidence>
<evidence type="ECO:0000256" key="1">
    <source>
        <dbReference type="ARBA" id="ARBA00023125"/>
    </source>
</evidence>
<feature type="DNA-binding region" description="H-T-H motif" evidence="2">
    <location>
        <begin position="32"/>
        <end position="51"/>
    </location>
</feature>
<dbReference type="AlphaFoldDB" id="A0A9X4L9M7"/>
<protein>
    <submittedName>
        <fullName evidence="4">TetR/AcrR family transcriptional regulator</fullName>
    </submittedName>
</protein>
<dbReference type="RefSeq" id="WP_277581179.1">
    <property type="nucleotide sequence ID" value="NZ_JAMBPV010000003.1"/>
</dbReference>
<name>A0A9X4L9M7_9STAP</name>
<evidence type="ECO:0000313" key="5">
    <source>
        <dbReference type="Proteomes" id="UP001152302"/>
    </source>
</evidence>
<dbReference type="Proteomes" id="UP001152302">
    <property type="component" value="Unassembled WGS sequence"/>
</dbReference>
<organism evidence="4 5">
    <name type="scientific">Staphylococcus equorum</name>
    <dbReference type="NCBI Taxonomy" id="246432"/>
    <lineage>
        <taxon>Bacteria</taxon>
        <taxon>Bacillati</taxon>
        <taxon>Bacillota</taxon>
        <taxon>Bacilli</taxon>
        <taxon>Bacillales</taxon>
        <taxon>Staphylococcaceae</taxon>
        <taxon>Staphylococcus</taxon>
    </lineage>
</organism>
<gene>
    <name evidence="4" type="ORF">M4L21_08875</name>
</gene>
<dbReference type="Pfam" id="PF14278">
    <property type="entry name" value="TetR_C_8"/>
    <property type="match status" value="1"/>
</dbReference>
<dbReference type="GO" id="GO:0003677">
    <property type="term" value="F:DNA binding"/>
    <property type="evidence" value="ECO:0007669"/>
    <property type="project" value="UniProtKB-UniRule"/>
</dbReference>
<dbReference type="SUPFAM" id="SSF46689">
    <property type="entry name" value="Homeodomain-like"/>
    <property type="match status" value="1"/>
</dbReference>
<accession>A0A9X4L9M7</accession>
<dbReference type="Gene3D" id="1.10.357.10">
    <property type="entry name" value="Tetracycline Repressor, domain 2"/>
    <property type="match status" value="1"/>
</dbReference>
<dbReference type="InterPro" id="IPR001647">
    <property type="entry name" value="HTH_TetR"/>
</dbReference>
<dbReference type="InterPro" id="IPR039532">
    <property type="entry name" value="TetR_C_Firmicutes"/>
</dbReference>
<keyword evidence="1 2" id="KW-0238">DNA-binding</keyword>
<evidence type="ECO:0000313" key="4">
    <source>
        <dbReference type="EMBL" id="MDG0859432.1"/>
    </source>
</evidence>
<dbReference type="PANTHER" id="PTHR43479">
    <property type="entry name" value="ACREF/ENVCD OPERON REPRESSOR-RELATED"/>
    <property type="match status" value="1"/>
</dbReference>
<reference evidence="4" key="1">
    <citation type="submission" date="2022-05" db="EMBL/GenBank/DDBJ databases">
        <title>Comparative genomics of Staphylococcus equorum isolates.</title>
        <authorList>
            <person name="Luelf R.H."/>
        </authorList>
    </citation>
    <scope>NUCLEOTIDE SEQUENCE</scope>
    <source>
        <strain evidence="4">TMW 2.2343</strain>
    </source>
</reference>
<dbReference type="PANTHER" id="PTHR43479:SF23">
    <property type="entry name" value="HTH TETR-TYPE DOMAIN-CONTAINING PROTEIN"/>
    <property type="match status" value="1"/>
</dbReference>
<evidence type="ECO:0000256" key="2">
    <source>
        <dbReference type="PROSITE-ProRule" id="PRU00335"/>
    </source>
</evidence>
<feature type="domain" description="HTH tetR-type" evidence="3">
    <location>
        <begin position="9"/>
        <end position="69"/>
    </location>
</feature>